<sequence length="265" mass="30347">MNLIKHRRKFGSEDIGAQVPLHRSRAIIYGGSIIVPDERSSEHIYTHGGYGHYIDEKEDRTNARLFPEAPMEGSSERAAFSEERRQWSEKSPLYERLRLSPEETVYLSIDANVLEVCEKDKILTQKELWSRMRDLGGAKFLKKYVAYRFLRRNGWCVRCGLPYGCDYLIYRGNPSSYHAAAGVKIESSLEPRVFVGLNRVLTNMKKALIILTVMVPEALDETKPCCADSVHISMSTSTTMFVERKMNDMKAQECAKIMSDVLKEH</sequence>
<evidence type="ECO:0000259" key="5">
    <source>
        <dbReference type="Pfam" id="PF02778"/>
    </source>
</evidence>
<evidence type="ECO:0000313" key="7">
    <source>
        <dbReference type="Proteomes" id="UP001196413"/>
    </source>
</evidence>
<dbReference type="GO" id="GO:0000213">
    <property type="term" value="F:tRNA-intron lyase activity"/>
    <property type="evidence" value="ECO:0007669"/>
    <property type="project" value="UniProtKB-EC"/>
</dbReference>
<dbReference type="GO" id="GO:0003676">
    <property type="term" value="F:nucleic acid binding"/>
    <property type="evidence" value="ECO:0007669"/>
    <property type="project" value="InterPro"/>
</dbReference>
<comment type="caution">
    <text evidence="6">The sequence shown here is derived from an EMBL/GenBank/DDBJ whole genome shotgun (WGS) entry which is preliminary data.</text>
</comment>
<feature type="domain" description="tRNA intron endonuclease N-terminal" evidence="5">
    <location>
        <begin position="30"/>
        <end position="129"/>
    </location>
</feature>
<dbReference type="InterPro" id="IPR011856">
    <property type="entry name" value="tRNA_endonuc-like_dom_sf"/>
</dbReference>
<evidence type="ECO:0000259" key="4">
    <source>
        <dbReference type="Pfam" id="PF01974"/>
    </source>
</evidence>
<comment type="similarity">
    <text evidence="1">Belongs to the tRNA-intron endonuclease family.</text>
</comment>
<dbReference type="Pfam" id="PF02778">
    <property type="entry name" value="tRNA_int_endo_N"/>
    <property type="match status" value="1"/>
</dbReference>
<gene>
    <name evidence="6" type="ORF">KIN20_014416</name>
</gene>
<evidence type="ECO:0000256" key="1">
    <source>
        <dbReference type="ARBA" id="ARBA00008078"/>
    </source>
</evidence>
<dbReference type="Gene3D" id="3.40.1170.20">
    <property type="entry name" value="tRNA intron endonuclease, N-terminal domain"/>
    <property type="match status" value="1"/>
</dbReference>
<dbReference type="InterPro" id="IPR006676">
    <property type="entry name" value="tRNA_splic"/>
</dbReference>
<proteinExistence type="inferred from homology"/>
<dbReference type="SUPFAM" id="SSF53032">
    <property type="entry name" value="tRNA-intron endonuclease catalytic domain-like"/>
    <property type="match status" value="1"/>
</dbReference>
<dbReference type="Proteomes" id="UP001196413">
    <property type="component" value="Unassembled WGS sequence"/>
</dbReference>
<dbReference type="CDD" id="cd22363">
    <property type="entry name" value="tRNA-intron_lyase_C"/>
    <property type="match status" value="1"/>
</dbReference>
<dbReference type="Gene3D" id="3.40.1350.10">
    <property type="match status" value="1"/>
</dbReference>
<dbReference type="InterPro" id="IPR006678">
    <property type="entry name" value="tRNA_intron_Endonuc_N"/>
</dbReference>
<evidence type="ECO:0000256" key="3">
    <source>
        <dbReference type="ARBA" id="ARBA00034031"/>
    </source>
</evidence>
<dbReference type="EC" id="4.6.1.16" evidence="2"/>
<reference evidence="6" key="1">
    <citation type="submission" date="2021-06" db="EMBL/GenBank/DDBJ databases">
        <title>Parelaphostrongylus tenuis whole genome reference sequence.</title>
        <authorList>
            <person name="Garwood T.J."/>
            <person name="Larsen P.A."/>
            <person name="Fountain-Jones N.M."/>
            <person name="Garbe J.R."/>
            <person name="Macchietto M.G."/>
            <person name="Kania S.A."/>
            <person name="Gerhold R.W."/>
            <person name="Richards J.E."/>
            <person name="Wolf T.M."/>
        </authorList>
    </citation>
    <scope>NUCLEOTIDE SEQUENCE</scope>
    <source>
        <strain evidence="6">MNPRO001-30</strain>
        <tissue evidence="6">Meninges</tissue>
    </source>
</reference>
<accession>A0AAD5MXB7</accession>
<dbReference type="NCBIfam" id="TIGR00324">
    <property type="entry name" value="endA"/>
    <property type="match status" value="1"/>
</dbReference>
<protein>
    <recommendedName>
        <fullName evidence="2">tRNA-intron lyase</fullName>
        <ecNumber evidence="2">4.6.1.16</ecNumber>
    </recommendedName>
</protein>
<name>A0AAD5MXB7_PARTN</name>
<evidence type="ECO:0000313" key="6">
    <source>
        <dbReference type="EMBL" id="KAJ1356677.1"/>
    </source>
</evidence>
<dbReference type="InterPro" id="IPR036167">
    <property type="entry name" value="tRNA_intron_Endo_cat-like_sf"/>
</dbReference>
<feature type="domain" description="tRNA intron endonuclease catalytic" evidence="4">
    <location>
        <begin position="140"/>
        <end position="213"/>
    </location>
</feature>
<dbReference type="GO" id="GO:0005737">
    <property type="term" value="C:cytoplasm"/>
    <property type="evidence" value="ECO:0007669"/>
    <property type="project" value="TreeGrafter"/>
</dbReference>
<evidence type="ECO:0000256" key="2">
    <source>
        <dbReference type="ARBA" id="ARBA00012573"/>
    </source>
</evidence>
<dbReference type="Pfam" id="PF01974">
    <property type="entry name" value="tRNA_int_endo"/>
    <property type="match status" value="1"/>
</dbReference>
<dbReference type="AlphaFoldDB" id="A0AAD5MXB7"/>
<keyword evidence="7" id="KW-1185">Reference proteome</keyword>
<dbReference type="PANTHER" id="PTHR21227:SF0">
    <property type="entry name" value="TRNA-SPLICING ENDONUCLEASE SUBUNIT SEN2"/>
    <property type="match status" value="1"/>
</dbReference>
<dbReference type="InterPro" id="IPR006677">
    <property type="entry name" value="tRNA_intron_Endonuc_cat-like"/>
</dbReference>
<organism evidence="6 7">
    <name type="scientific">Parelaphostrongylus tenuis</name>
    <name type="common">Meningeal worm</name>
    <dbReference type="NCBI Taxonomy" id="148309"/>
    <lineage>
        <taxon>Eukaryota</taxon>
        <taxon>Metazoa</taxon>
        <taxon>Ecdysozoa</taxon>
        <taxon>Nematoda</taxon>
        <taxon>Chromadorea</taxon>
        <taxon>Rhabditida</taxon>
        <taxon>Rhabditina</taxon>
        <taxon>Rhabditomorpha</taxon>
        <taxon>Strongyloidea</taxon>
        <taxon>Metastrongylidae</taxon>
        <taxon>Parelaphostrongylus</taxon>
    </lineage>
</organism>
<dbReference type="PANTHER" id="PTHR21227">
    <property type="entry name" value="TRNA-SPLICING ENDONUCLEASE SUBUNIT SEN2"/>
    <property type="match status" value="1"/>
</dbReference>
<dbReference type="GO" id="GO:0000379">
    <property type="term" value="P:tRNA-type intron splice site recognition and cleavage"/>
    <property type="evidence" value="ECO:0007669"/>
    <property type="project" value="TreeGrafter"/>
</dbReference>
<dbReference type="GO" id="GO:0000214">
    <property type="term" value="C:tRNA-intron endonuclease complex"/>
    <property type="evidence" value="ECO:0007669"/>
    <property type="project" value="TreeGrafter"/>
</dbReference>
<dbReference type="EMBL" id="JAHQIW010002865">
    <property type="protein sequence ID" value="KAJ1356677.1"/>
    <property type="molecule type" value="Genomic_DNA"/>
</dbReference>
<comment type="catalytic activity">
    <reaction evidence="3">
        <text>pretRNA = a 3'-half-tRNA molecule with a 5'-OH end + a 5'-half-tRNA molecule with a 2',3'-cyclic phosphate end + an intron with a 2',3'-cyclic phosphate and a 5'-hydroxyl terminus.</text>
        <dbReference type="EC" id="4.6.1.16"/>
    </reaction>
</comment>